<dbReference type="Pfam" id="PF12929">
    <property type="entry name" value="Mid1"/>
    <property type="match status" value="1"/>
</dbReference>
<dbReference type="RefSeq" id="XP_001792322.1">
    <property type="nucleotide sequence ID" value="XM_001792270.1"/>
</dbReference>
<dbReference type="InterPro" id="IPR024338">
    <property type="entry name" value="MID1/Yam8"/>
</dbReference>
<dbReference type="GO" id="GO:0098703">
    <property type="term" value="P:calcium ion import across plasma membrane"/>
    <property type="evidence" value="ECO:0007669"/>
    <property type="project" value="InterPro"/>
</dbReference>
<evidence type="ECO:0000256" key="2">
    <source>
        <dbReference type="SAM" id="SignalP"/>
    </source>
</evidence>
<feature type="chain" id="PRO_5034176352" description="FZ domain-containing protein" evidence="2">
    <location>
        <begin position="38"/>
        <end position="657"/>
    </location>
</feature>
<feature type="signal peptide" evidence="2">
    <location>
        <begin position="1"/>
        <end position="37"/>
    </location>
</feature>
<dbReference type="GO" id="GO:0005262">
    <property type="term" value="F:calcium channel activity"/>
    <property type="evidence" value="ECO:0007669"/>
    <property type="project" value="InterPro"/>
</dbReference>
<dbReference type="Proteomes" id="UP000663193">
    <property type="component" value="Chromosome 6"/>
</dbReference>
<evidence type="ECO:0000313" key="3">
    <source>
        <dbReference type="EMBL" id="QRC96795.1"/>
    </source>
</evidence>
<dbReference type="PANTHER" id="PTHR39142">
    <property type="entry name" value="MID1P"/>
    <property type="match status" value="1"/>
</dbReference>
<accession>A0A7U2HYP8</accession>
<dbReference type="AlphaFoldDB" id="A0A7U2HYP8"/>
<keyword evidence="1" id="KW-0472">Membrane</keyword>
<dbReference type="OrthoDB" id="5405745at2759"/>
<feature type="transmembrane region" description="Helical" evidence="1">
    <location>
        <begin position="631"/>
        <end position="653"/>
    </location>
</feature>
<dbReference type="KEGG" id="pno:SNOG_01688"/>
<sequence length="657" mass="72100">MLLSRSTRAQSSLLSFIVALQVLLIASPASQSGLVHATDLPPASAIDPISQPILQAGSAAHLVTEDGESRGDGNAGYAPEFDYFDRNLRGRQEPQQSTTTELKENERKALDISPGTTAFFVLKQGQSRLVRMEESDLEALEARGTDNTSDDLVANTEEGLAGDNADDQLEKRQAASSIWVSANTCRQPNPPPLDQVEKSNNNPQLVMYISTSSRNQRPGPTSTDDLATPPMGLLFENGFASYALQANSDVYIGVSAPNLDNGWFGSWNFELAVSSNGFYHSYDGADPFLYMIDTDSDSALFITYNLSEANVNDTDKWMRDNPFKMYAFEDESITNITGLERSMCAVQYYNQSTNVTMETSITTKFGGDLPKAQFHLQGLKAGKKYNGFLAVGGQQDVLQLPGNTTVRGGGMVFQQFDFTTKADDNCQVIFDLEFCDSVAYAVPSNPDYKDDDNKLKALYDDQAKAYYRNFSNSIAQVACDTYAEAQYSLARTCRDCERDYKNWLCSVLIPRCEDWNATGDFLQERNVNMLLPDGGVTFEGNVSAEMNATKRDRLGFNSTRNPGIDKVTPLGPYKEMKPCEDLCFDIVRSCPAQLGFACPNNPARGLTYGKRDPDDKELRCNFPGAVVKLNILGGAGAVGARMGLVVGVVMMVVMSSW</sequence>
<keyword evidence="2" id="KW-0732">Signal</keyword>
<dbReference type="VEuPathDB" id="FungiDB:JI435_016880"/>
<dbReference type="EMBL" id="CP069028">
    <property type="protein sequence ID" value="QRC96795.1"/>
    <property type="molecule type" value="Genomic_DNA"/>
</dbReference>
<evidence type="ECO:0000256" key="1">
    <source>
        <dbReference type="SAM" id="Phobius"/>
    </source>
</evidence>
<evidence type="ECO:0000313" key="4">
    <source>
        <dbReference type="Proteomes" id="UP000663193"/>
    </source>
</evidence>
<organism evidence="3 4">
    <name type="scientific">Phaeosphaeria nodorum (strain SN15 / ATCC MYA-4574 / FGSC 10173)</name>
    <name type="common">Glume blotch fungus</name>
    <name type="synonym">Parastagonospora nodorum</name>
    <dbReference type="NCBI Taxonomy" id="321614"/>
    <lineage>
        <taxon>Eukaryota</taxon>
        <taxon>Fungi</taxon>
        <taxon>Dikarya</taxon>
        <taxon>Ascomycota</taxon>
        <taxon>Pezizomycotina</taxon>
        <taxon>Dothideomycetes</taxon>
        <taxon>Pleosporomycetidae</taxon>
        <taxon>Pleosporales</taxon>
        <taxon>Pleosporineae</taxon>
        <taxon>Phaeosphaeriaceae</taxon>
        <taxon>Parastagonospora</taxon>
    </lineage>
</organism>
<dbReference type="PANTHER" id="PTHR39142:SF1">
    <property type="entry name" value="AEL197CP"/>
    <property type="match status" value="1"/>
</dbReference>
<keyword evidence="1" id="KW-0812">Transmembrane</keyword>
<evidence type="ECO:0008006" key="5">
    <source>
        <dbReference type="Google" id="ProtNLM"/>
    </source>
</evidence>
<protein>
    <recommendedName>
        <fullName evidence="5">FZ domain-containing protein</fullName>
    </recommendedName>
</protein>
<proteinExistence type="predicted"/>
<name>A0A7U2HYP8_PHANO</name>
<reference evidence="4" key="1">
    <citation type="journal article" date="2021" name="BMC Genomics">
        <title>Chromosome-level genome assembly and manually-curated proteome of model necrotroph Parastagonospora nodorum Sn15 reveals a genome-wide trove of candidate effector homologs, and redundancy of virulence-related functions within an accessory chromosome.</title>
        <authorList>
            <person name="Bertazzoni S."/>
            <person name="Jones D.A.B."/>
            <person name="Phan H.T."/>
            <person name="Tan K.-C."/>
            <person name="Hane J.K."/>
        </authorList>
    </citation>
    <scope>NUCLEOTIDE SEQUENCE [LARGE SCALE GENOMIC DNA]</scope>
    <source>
        <strain evidence="4">SN15 / ATCC MYA-4574 / FGSC 10173)</strain>
    </source>
</reference>
<dbReference type="OMA" id="YYGFLAM"/>
<dbReference type="InterPro" id="IPR036790">
    <property type="entry name" value="Frizzled_dom_sf"/>
</dbReference>
<keyword evidence="4" id="KW-1185">Reference proteome</keyword>
<keyword evidence="1" id="KW-1133">Transmembrane helix</keyword>
<dbReference type="Gene3D" id="1.10.2000.10">
    <property type="entry name" value="Frizzled cysteine-rich domain"/>
    <property type="match status" value="1"/>
</dbReference>
<gene>
    <name evidence="3" type="ORF">JI435_016880</name>
</gene>